<dbReference type="Gene3D" id="2.60.120.650">
    <property type="entry name" value="Cupin"/>
    <property type="match status" value="1"/>
</dbReference>
<dbReference type="PROSITE" id="PS51184">
    <property type="entry name" value="JMJC"/>
    <property type="match status" value="1"/>
</dbReference>
<evidence type="ECO:0000259" key="9">
    <source>
        <dbReference type="PROSITE" id="PS51184"/>
    </source>
</evidence>
<dbReference type="Gene3D" id="3.10.50.40">
    <property type="match status" value="1"/>
</dbReference>
<dbReference type="SMART" id="SM00558">
    <property type="entry name" value="JmjC"/>
    <property type="match status" value="1"/>
</dbReference>
<dbReference type="EC" id="5.2.1.8" evidence="5"/>
<dbReference type="Pfam" id="PF00254">
    <property type="entry name" value="FKBP_C"/>
    <property type="match status" value="1"/>
</dbReference>
<evidence type="ECO:0000259" key="7">
    <source>
        <dbReference type="PROSITE" id="PS50059"/>
    </source>
</evidence>
<keyword evidence="1" id="KW-0479">Metal-binding</keyword>
<dbReference type="InterPro" id="IPR001179">
    <property type="entry name" value="PPIase_FKBP_dom"/>
</dbReference>
<dbReference type="InterPro" id="IPR046357">
    <property type="entry name" value="PPIase_dom_sf"/>
</dbReference>
<evidence type="ECO:0000313" key="10">
    <source>
        <dbReference type="EMBL" id="CAK0820863.1"/>
    </source>
</evidence>
<evidence type="ECO:0000256" key="1">
    <source>
        <dbReference type="ARBA" id="ARBA00022723"/>
    </source>
</evidence>
<dbReference type="Gene3D" id="6.10.140.2220">
    <property type="match status" value="1"/>
</dbReference>
<feature type="region of interest" description="Disordered" evidence="6">
    <location>
        <begin position="392"/>
        <end position="417"/>
    </location>
</feature>
<protein>
    <recommendedName>
        <fullName evidence="5">peptidylprolyl isomerase</fullName>
        <ecNumber evidence="5">5.2.1.8</ecNumber>
    </recommendedName>
</protein>
<dbReference type="InterPro" id="IPR002893">
    <property type="entry name" value="Znf_MYND"/>
</dbReference>
<dbReference type="PANTHER" id="PTHR12480:SF6">
    <property type="entry name" value="2-OXOGLUTARATE AND IRON-DEPENDENT OXYGENASE JMJD4"/>
    <property type="match status" value="1"/>
</dbReference>
<evidence type="ECO:0000256" key="6">
    <source>
        <dbReference type="SAM" id="MobiDB-lite"/>
    </source>
</evidence>
<keyword evidence="2 4" id="KW-0863">Zinc-finger</keyword>
<comment type="caution">
    <text evidence="10">The sequence shown here is derived from an EMBL/GenBank/DDBJ whole genome shotgun (WGS) entry which is preliminary data.</text>
</comment>
<feature type="domain" description="PPIase FKBP-type" evidence="7">
    <location>
        <begin position="516"/>
        <end position="578"/>
    </location>
</feature>
<evidence type="ECO:0000313" key="11">
    <source>
        <dbReference type="Proteomes" id="UP001189429"/>
    </source>
</evidence>
<keyword evidence="11" id="KW-1185">Reference proteome</keyword>
<keyword evidence="3" id="KW-0862">Zinc</keyword>
<keyword evidence="5" id="KW-0697">Rotamase</keyword>
<name>A0ABN9RNV0_9DINO</name>
<dbReference type="Pfam" id="PF13621">
    <property type="entry name" value="Cupin_8"/>
    <property type="match status" value="1"/>
</dbReference>
<gene>
    <name evidence="10" type="ORF">PCOR1329_LOCUS22378</name>
</gene>
<feature type="domain" description="JmjC" evidence="9">
    <location>
        <begin position="317"/>
        <end position="475"/>
    </location>
</feature>
<evidence type="ECO:0000256" key="3">
    <source>
        <dbReference type="ARBA" id="ARBA00022833"/>
    </source>
</evidence>
<dbReference type="SUPFAM" id="SSF51197">
    <property type="entry name" value="Clavaminate synthase-like"/>
    <property type="match status" value="1"/>
</dbReference>
<dbReference type="PROSITE" id="PS50865">
    <property type="entry name" value="ZF_MYND_2"/>
    <property type="match status" value="1"/>
</dbReference>
<evidence type="ECO:0000256" key="2">
    <source>
        <dbReference type="ARBA" id="ARBA00022771"/>
    </source>
</evidence>
<dbReference type="PROSITE" id="PS50059">
    <property type="entry name" value="FKBP_PPIASE"/>
    <property type="match status" value="1"/>
</dbReference>
<accession>A0ABN9RNV0</accession>
<keyword evidence="5" id="KW-0413">Isomerase</keyword>
<dbReference type="EMBL" id="CAUYUJ010007469">
    <property type="protein sequence ID" value="CAK0820863.1"/>
    <property type="molecule type" value="Genomic_DNA"/>
</dbReference>
<comment type="catalytic activity">
    <reaction evidence="5">
        <text>[protein]-peptidylproline (omega=180) = [protein]-peptidylproline (omega=0)</text>
        <dbReference type="Rhea" id="RHEA:16237"/>
        <dbReference type="Rhea" id="RHEA-COMP:10747"/>
        <dbReference type="Rhea" id="RHEA-COMP:10748"/>
        <dbReference type="ChEBI" id="CHEBI:83833"/>
        <dbReference type="ChEBI" id="CHEBI:83834"/>
        <dbReference type="EC" id="5.2.1.8"/>
    </reaction>
</comment>
<feature type="domain" description="MYND-type" evidence="8">
    <location>
        <begin position="12"/>
        <end position="49"/>
    </location>
</feature>
<dbReference type="Proteomes" id="UP001189429">
    <property type="component" value="Unassembled WGS sequence"/>
</dbReference>
<evidence type="ECO:0000256" key="5">
    <source>
        <dbReference type="PROSITE-ProRule" id="PRU00277"/>
    </source>
</evidence>
<feature type="region of interest" description="Disordered" evidence="6">
    <location>
        <begin position="50"/>
        <end position="87"/>
    </location>
</feature>
<proteinExistence type="predicted"/>
<dbReference type="PROSITE" id="PS01360">
    <property type="entry name" value="ZF_MYND_1"/>
    <property type="match status" value="1"/>
</dbReference>
<reference evidence="10" key="1">
    <citation type="submission" date="2023-10" db="EMBL/GenBank/DDBJ databases">
        <authorList>
            <person name="Chen Y."/>
            <person name="Shah S."/>
            <person name="Dougan E. K."/>
            <person name="Thang M."/>
            <person name="Chan C."/>
        </authorList>
    </citation>
    <scope>NUCLEOTIDE SEQUENCE [LARGE SCALE GENOMIC DNA]</scope>
</reference>
<dbReference type="InterPro" id="IPR003347">
    <property type="entry name" value="JmjC_dom"/>
</dbReference>
<dbReference type="Pfam" id="PF01753">
    <property type="entry name" value="zf-MYND"/>
    <property type="match status" value="1"/>
</dbReference>
<dbReference type="SUPFAM" id="SSF54534">
    <property type="entry name" value="FKBP-like"/>
    <property type="match status" value="1"/>
</dbReference>
<dbReference type="PANTHER" id="PTHR12480">
    <property type="entry name" value="ARGININE DEMETHYLASE AND LYSYL-HYDROXYLASE JMJD"/>
    <property type="match status" value="1"/>
</dbReference>
<dbReference type="InterPro" id="IPR041667">
    <property type="entry name" value="Cupin_8"/>
</dbReference>
<sequence>MAPPGAAPPGACLRCRAAEAPFLCSRCRSARYCSAGCQRSAWPLHRKLCSGSAQPPPDSRGRGAAPEEPPAEPAASNRGGDAAAPAETPAACGDGCWVRLMHTDSFPGMDAATMPAADLALVQAECCRRGCGGFVVFRGTAYLRAQPPGRLCAEARHSQGATLWLPAAALASSSLDRLGEEAFRLPESLPEVLVPGARSVDKLRGVTETEMTARFASSRPVVLLDAQEAWPAREKWTFDWLAQHFGDEEMPCSDLAPFFKWCDRQAIRTAMVPIREFVRYAQGRPSALRGMQRSDEQVFYANGWAPFAEHPHLLEDVSDRLYCVQDRVPRGNGPAGEFNNSLTKVFFGPAGTVSRLHHDTFATHVWLSQIRGRKQFIVYPPEETPRTCTASRTRRWTAGPDQPLRPVRPGLRHVPEGPQRDALQDVVVEEGETVILPSRWFHWAKSLTPSITLMRTNFVNDTNVAEYVRIRQHSDECKGRARLTRCRAERPLSADPSAIRREVLRPGDGKTFPKDGDTVTVHYTGALASSGARFDSSVDRGKPLVFRLGVGKVIRGWDDGITQMSLGEKSKLHIRSDLRGRLRLR</sequence>
<dbReference type="InterPro" id="IPR050910">
    <property type="entry name" value="JMJD6_ArgDemeth/LysHydrox"/>
</dbReference>
<evidence type="ECO:0000256" key="4">
    <source>
        <dbReference type="PROSITE-ProRule" id="PRU00134"/>
    </source>
</evidence>
<dbReference type="SUPFAM" id="SSF144232">
    <property type="entry name" value="HIT/MYND zinc finger-like"/>
    <property type="match status" value="1"/>
</dbReference>
<evidence type="ECO:0000259" key="8">
    <source>
        <dbReference type="PROSITE" id="PS50865"/>
    </source>
</evidence>
<organism evidence="10 11">
    <name type="scientific">Prorocentrum cordatum</name>
    <dbReference type="NCBI Taxonomy" id="2364126"/>
    <lineage>
        <taxon>Eukaryota</taxon>
        <taxon>Sar</taxon>
        <taxon>Alveolata</taxon>
        <taxon>Dinophyceae</taxon>
        <taxon>Prorocentrales</taxon>
        <taxon>Prorocentraceae</taxon>
        <taxon>Prorocentrum</taxon>
    </lineage>
</organism>